<evidence type="ECO:0000256" key="1">
    <source>
        <dbReference type="SAM" id="Phobius"/>
    </source>
</evidence>
<feature type="transmembrane region" description="Helical" evidence="1">
    <location>
        <begin position="5"/>
        <end position="23"/>
    </location>
</feature>
<keyword evidence="3" id="KW-1185">Reference proteome</keyword>
<sequence>MRGKLLLYVYLILGILEIVLLAYNSQSYFYLHPLGVILIYLFYFLNVHKHNYFLLLFFGCELINEVFFLIDFKYYFELVLSCYTLATLTMIYHLWPLMRNASLKFELDILLGPLLGVLGMLLIFWELLVMIFAKIPNYTVFFIGFAALLSWIFFCTIIPIKNRHPQNSLLFIMGGSMAIMAPTMFIHTFLWDHILILTLSMMSMLILKWVIAVFLIRKDQILSTSDDFL</sequence>
<dbReference type="RefSeq" id="WP_228229462.1">
    <property type="nucleotide sequence ID" value="NZ_JAJGMW010000006.1"/>
</dbReference>
<protein>
    <submittedName>
        <fullName evidence="2">Uncharacterized protein</fullName>
    </submittedName>
</protein>
<keyword evidence="1" id="KW-1133">Transmembrane helix</keyword>
<dbReference type="EMBL" id="JAJGMW010000006">
    <property type="protein sequence ID" value="MCC4212373.1"/>
    <property type="molecule type" value="Genomic_DNA"/>
</dbReference>
<feature type="transmembrane region" description="Helical" evidence="1">
    <location>
        <begin position="107"/>
        <end position="132"/>
    </location>
</feature>
<name>A0ABS8GRK6_9FLAO</name>
<accession>A0ABS8GRK6</accession>
<feature type="transmembrane region" description="Helical" evidence="1">
    <location>
        <begin position="194"/>
        <end position="216"/>
    </location>
</feature>
<evidence type="ECO:0000313" key="2">
    <source>
        <dbReference type="EMBL" id="MCC4212373.1"/>
    </source>
</evidence>
<feature type="transmembrane region" description="Helical" evidence="1">
    <location>
        <begin position="169"/>
        <end position="188"/>
    </location>
</feature>
<feature type="transmembrane region" description="Helical" evidence="1">
    <location>
        <begin position="76"/>
        <end position="95"/>
    </location>
</feature>
<keyword evidence="1" id="KW-0812">Transmembrane</keyword>
<feature type="transmembrane region" description="Helical" evidence="1">
    <location>
        <begin position="52"/>
        <end position="70"/>
    </location>
</feature>
<gene>
    <name evidence="2" type="ORF">LLW17_06560</name>
</gene>
<reference evidence="2 3" key="1">
    <citation type="submission" date="2021-11" db="EMBL/GenBank/DDBJ databases">
        <title>Seasonal and diel survey of microbial diversity of the Tyrrhenian coast.</title>
        <authorList>
            <person name="Gattoni G."/>
            <person name="Corral P."/>
        </authorList>
    </citation>
    <scope>NUCLEOTIDE SEQUENCE [LARGE SCALE GENOMIC DNA]</scope>
    <source>
        <strain evidence="2 3">Mr9</strain>
    </source>
</reference>
<feature type="transmembrane region" description="Helical" evidence="1">
    <location>
        <begin position="138"/>
        <end position="157"/>
    </location>
</feature>
<organism evidence="2 3">
    <name type="scientific">Leeuwenhoekiella parthenopeia</name>
    <dbReference type="NCBI Taxonomy" id="2890320"/>
    <lineage>
        <taxon>Bacteria</taxon>
        <taxon>Pseudomonadati</taxon>
        <taxon>Bacteroidota</taxon>
        <taxon>Flavobacteriia</taxon>
        <taxon>Flavobacteriales</taxon>
        <taxon>Flavobacteriaceae</taxon>
        <taxon>Leeuwenhoekiella</taxon>
    </lineage>
</organism>
<evidence type="ECO:0000313" key="3">
    <source>
        <dbReference type="Proteomes" id="UP001197770"/>
    </source>
</evidence>
<dbReference type="Proteomes" id="UP001197770">
    <property type="component" value="Unassembled WGS sequence"/>
</dbReference>
<keyword evidence="1" id="KW-0472">Membrane</keyword>
<comment type="caution">
    <text evidence="2">The sequence shown here is derived from an EMBL/GenBank/DDBJ whole genome shotgun (WGS) entry which is preliminary data.</text>
</comment>
<proteinExistence type="predicted"/>
<feature type="transmembrane region" description="Helical" evidence="1">
    <location>
        <begin position="29"/>
        <end position="45"/>
    </location>
</feature>